<dbReference type="Pfam" id="PF00570">
    <property type="entry name" value="HRDC"/>
    <property type="match status" value="1"/>
</dbReference>
<evidence type="ECO:0000256" key="5">
    <source>
        <dbReference type="ARBA" id="ARBA00022741"/>
    </source>
</evidence>
<dbReference type="SMART" id="SM00490">
    <property type="entry name" value="HELICc"/>
    <property type="match status" value="1"/>
</dbReference>
<evidence type="ECO:0000256" key="16">
    <source>
        <dbReference type="NCBIfam" id="TIGR01389"/>
    </source>
</evidence>
<keyword evidence="21" id="KW-1185">Reference proteome</keyword>
<dbReference type="CDD" id="cd18794">
    <property type="entry name" value="SF2_C_RecQ"/>
    <property type="match status" value="1"/>
</dbReference>
<evidence type="ECO:0000256" key="13">
    <source>
        <dbReference type="ARBA" id="ARBA00023204"/>
    </source>
</evidence>
<keyword evidence="4" id="KW-0479">Metal-binding</keyword>
<dbReference type="SMART" id="SM00956">
    <property type="entry name" value="RQC"/>
    <property type="match status" value="1"/>
</dbReference>
<dbReference type="PROSITE" id="PS50967">
    <property type="entry name" value="HRDC"/>
    <property type="match status" value="1"/>
</dbReference>
<dbReference type="GO" id="GO:0016787">
    <property type="term" value="F:hydrolase activity"/>
    <property type="evidence" value="ECO:0007669"/>
    <property type="project" value="UniProtKB-KW"/>
</dbReference>
<dbReference type="Pfam" id="PF14493">
    <property type="entry name" value="HTH_40"/>
    <property type="match status" value="1"/>
</dbReference>
<dbReference type="InterPro" id="IPR006293">
    <property type="entry name" value="DNA_helicase_ATP-dep_RecQ_bac"/>
</dbReference>
<dbReference type="InterPro" id="IPR018982">
    <property type="entry name" value="RQC_domain"/>
</dbReference>
<dbReference type="Gene3D" id="3.40.50.300">
    <property type="entry name" value="P-loop containing nucleotide triphosphate hydrolases"/>
    <property type="match status" value="2"/>
</dbReference>
<dbReference type="GO" id="GO:0005524">
    <property type="term" value="F:ATP binding"/>
    <property type="evidence" value="ECO:0007669"/>
    <property type="project" value="UniProtKB-KW"/>
</dbReference>
<dbReference type="SMART" id="SM00341">
    <property type="entry name" value="HRDC"/>
    <property type="match status" value="1"/>
</dbReference>
<dbReference type="InterPro" id="IPR036390">
    <property type="entry name" value="WH_DNA-bd_sf"/>
</dbReference>
<comment type="catalytic activity">
    <reaction evidence="15">
        <text>Couples ATP hydrolysis with the unwinding of duplex DNA by translocating in the 3'-5' direction.</text>
        <dbReference type="EC" id="5.6.2.4"/>
    </reaction>
</comment>
<dbReference type="FunFam" id="3.40.50.300:FF:000296">
    <property type="entry name" value="ATP-dependent DNA helicase RecQ"/>
    <property type="match status" value="1"/>
</dbReference>
<reference evidence="20 21" key="1">
    <citation type="submission" date="2007-01" db="EMBL/GenBank/DDBJ databases">
        <authorList>
            <person name="Haygood M."/>
            <person name="Podell S."/>
            <person name="Anderson C."/>
            <person name="Hopkinson B."/>
            <person name="Roe K."/>
            <person name="Barbeau K."/>
            <person name="Gaasterland T."/>
            <person name="Ferriera S."/>
            <person name="Johnson J."/>
            <person name="Kravitz S."/>
            <person name="Beeson K."/>
            <person name="Sutton G."/>
            <person name="Rogers Y.-H."/>
            <person name="Friedman R."/>
            <person name="Frazier M."/>
            <person name="Venter J.C."/>
        </authorList>
    </citation>
    <scope>NUCLEOTIDE SEQUENCE [LARGE SCALE GENOMIC DNA]</scope>
    <source>
        <strain evidence="20 21">ATCC 23134</strain>
    </source>
</reference>
<dbReference type="GO" id="GO:0009432">
    <property type="term" value="P:SOS response"/>
    <property type="evidence" value="ECO:0007669"/>
    <property type="project" value="UniProtKB-UniRule"/>
</dbReference>
<dbReference type="InterPro" id="IPR027417">
    <property type="entry name" value="P-loop_NTPase"/>
</dbReference>
<dbReference type="Gene3D" id="1.10.150.80">
    <property type="entry name" value="HRDC domain"/>
    <property type="match status" value="1"/>
</dbReference>
<comment type="cofactor">
    <cofactor evidence="2">
        <name>Zn(2+)</name>
        <dbReference type="ChEBI" id="CHEBI:29105"/>
    </cofactor>
</comment>
<evidence type="ECO:0000256" key="15">
    <source>
        <dbReference type="ARBA" id="ARBA00034617"/>
    </source>
</evidence>
<dbReference type="PROSITE" id="PS51192">
    <property type="entry name" value="HELICASE_ATP_BIND_1"/>
    <property type="match status" value="1"/>
</dbReference>
<dbReference type="GO" id="GO:0043138">
    <property type="term" value="F:3'-5' DNA helicase activity"/>
    <property type="evidence" value="ECO:0007669"/>
    <property type="project" value="UniProtKB-EC"/>
</dbReference>
<gene>
    <name evidence="20" type="ORF">M23134_04355</name>
</gene>
<dbReference type="InterPro" id="IPR044876">
    <property type="entry name" value="HRDC_dom_sf"/>
</dbReference>
<dbReference type="Pfam" id="PF16124">
    <property type="entry name" value="RecQ_Zn_bind"/>
    <property type="match status" value="1"/>
</dbReference>
<dbReference type="NCBIfam" id="TIGR01389">
    <property type="entry name" value="recQ"/>
    <property type="match status" value="1"/>
</dbReference>
<dbReference type="GO" id="GO:0009378">
    <property type="term" value="F:four-way junction helicase activity"/>
    <property type="evidence" value="ECO:0007669"/>
    <property type="project" value="TreeGrafter"/>
</dbReference>
<dbReference type="PANTHER" id="PTHR13710:SF105">
    <property type="entry name" value="ATP-DEPENDENT DNA HELICASE Q1"/>
    <property type="match status" value="1"/>
</dbReference>
<evidence type="ECO:0000256" key="3">
    <source>
        <dbReference type="ARBA" id="ARBA00005446"/>
    </source>
</evidence>
<dbReference type="SMART" id="SM00487">
    <property type="entry name" value="DEXDc"/>
    <property type="match status" value="1"/>
</dbReference>
<dbReference type="Pfam" id="PF09382">
    <property type="entry name" value="RQC"/>
    <property type="match status" value="1"/>
</dbReference>
<dbReference type="GO" id="GO:0046872">
    <property type="term" value="F:metal ion binding"/>
    <property type="evidence" value="ECO:0007669"/>
    <property type="project" value="UniProtKB-KW"/>
</dbReference>
<dbReference type="InterPro" id="IPR010997">
    <property type="entry name" value="HRDC-like_sf"/>
</dbReference>
<sequence>MLVQESEKILKDYFGYSRFRPLQKEIISAILEGKDVFALMPTGGGKSLCYQVPALMFNGLCVVVSPLIALMKNQVAALAQYNIPAAYLNSTQSNEAQELIENKCFNKEIKLLYVSPEKLTSETFLNFLKIIQVSMFAIDEAHCISAWGHDFRPEYSKLSKIKEFFPTKPMVALTATADTITRQDIINQLQLTDYELFTASFDRPNIRMNVTTGFHRIERIIRFLNSRPNQTGLIYCLTRQETEEMSKKLQEAGFAARCYHAGLNSKERSQVQHGFLNDEVHIVCATVAFGMGIHKNNVRFVIHYNMPRNLESYYQEIGRAGRDQEISDVILFYSFKDVIHWRTLIAESKTNHELDNNQLKMAKLARMQQYAEASICRRRILLNYFGEAVHEDCGNCDVCRKPRSRFDATLLAKKALSACIRLKEAVQMPTLIDVLRGNKTALIAEQGYDEIKTFGSAANVSYPEWKDYLQQMINLGIFDIAYDDNFVLKRGALSAKVLYEDYIVELALPEFDFSRKGDQPRSKPEMLYEELFEKLRILRQEVATAHDIPAKEVFNDYTLSELAKGRPTTLVNMEMISGVTPPKAEQFGRDFLKLIREFLIEQYHNGEKVEGALYLITYKFYEQDLNPEDIAKEQNLPLTDIYEHLVQLYELGHEVELLKFISRQELDQILSTVRLKGSEVKPEEIIAHFEGEYDPFKLKIAWAVYQKMQEGE</sequence>
<keyword evidence="5" id="KW-0547">Nucleotide-binding</keyword>
<accession>A1ZLX6</accession>
<dbReference type="OrthoDB" id="9763310at2"/>
<dbReference type="eggNOG" id="COG0514">
    <property type="taxonomic scope" value="Bacteria"/>
</dbReference>
<evidence type="ECO:0000313" key="20">
    <source>
        <dbReference type="EMBL" id="EAY28508.1"/>
    </source>
</evidence>
<proteinExistence type="inferred from homology"/>
<feature type="domain" description="HRDC" evidence="17">
    <location>
        <begin position="525"/>
        <end position="605"/>
    </location>
</feature>
<dbReference type="GO" id="GO:0006281">
    <property type="term" value="P:DNA repair"/>
    <property type="evidence" value="ECO:0007669"/>
    <property type="project" value="UniProtKB-KW"/>
</dbReference>
<dbReference type="InterPro" id="IPR004589">
    <property type="entry name" value="DNA_helicase_ATP-dep_RecQ"/>
</dbReference>
<dbReference type="SUPFAM" id="SSF52540">
    <property type="entry name" value="P-loop containing nucleoside triphosphate hydrolases"/>
    <property type="match status" value="1"/>
</dbReference>
<feature type="domain" description="Helicase C-terminal" evidence="19">
    <location>
        <begin position="216"/>
        <end position="365"/>
    </location>
</feature>
<comment type="cofactor">
    <cofactor evidence="1">
        <name>Mg(2+)</name>
        <dbReference type="ChEBI" id="CHEBI:18420"/>
    </cofactor>
</comment>
<evidence type="ECO:0000259" key="18">
    <source>
        <dbReference type="PROSITE" id="PS51192"/>
    </source>
</evidence>
<dbReference type="GO" id="GO:0006310">
    <property type="term" value="P:DNA recombination"/>
    <property type="evidence" value="ECO:0007669"/>
    <property type="project" value="UniProtKB-UniRule"/>
</dbReference>
<dbReference type="GO" id="GO:0030894">
    <property type="term" value="C:replisome"/>
    <property type="evidence" value="ECO:0007669"/>
    <property type="project" value="TreeGrafter"/>
</dbReference>
<dbReference type="EMBL" id="AAWS01000015">
    <property type="protein sequence ID" value="EAY28508.1"/>
    <property type="molecule type" value="Genomic_DNA"/>
</dbReference>
<dbReference type="SUPFAM" id="SSF46785">
    <property type="entry name" value="Winged helix' DNA-binding domain"/>
    <property type="match status" value="1"/>
</dbReference>
<organism evidence="20 21">
    <name type="scientific">Microscilla marina ATCC 23134</name>
    <dbReference type="NCBI Taxonomy" id="313606"/>
    <lineage>
        <taxon>Bacteria</taxon>
        <taxon>Pseudomonadati</taxon>
        <taxon>Bacteroidota</taxon>
        <taxon>Cytophagia</taxon>
        <taxon>Cytophagales</taxon>
        <taxon>Microscillaceae</taxon>
        <taxon>Microscilla</taxon>
    </lineage>
</organism>
<dbReference type="GO" id="GO:0005737">
    <property type="term" value="C:cytoplasm"/>
    <property type="evidence" value="ECO:0007669"/>
    <property type="project" value="TreeGrafter"/>
</dbReference>
<dbReference type="CDD" id="cd17920">
    <property type="entry name" value="DEXHc_RecQ"/>
    <property type="match status" value="1"/>
</dbReference>
<evidence type="ECO:0000256" key="9">
    <source>
        <dbReference type="ARBA" id="ARBA00022833"/>
    </source>
</evidence>
<dbReference type="Pfam" id="PF00270">
    <property type="entry name" value="DEAD"/>
    <property type="match status" value="1"/>
</dbReference>
<evidence type="ECO:0000256" key="7">
    <source>
        <dbReference type="ARBA" id="ARBA00022801"/>
    </source>
</evidence>
<evidence type="ECO:0000259" key="19">
    <source>
        <dbReference type="PROSITE" id="PS51194"/>
    </source>
</evidence>
<comment type="caution">
    <text evidence="20">The sequence shown here is derived from an EMBL/GenBank/DDBJ whole genome shotgun (WGS) entry which is preliminary data.</text>
</comment>
<keyword evidence="10" id="KW-0067">ATP-binding</keyword>
<evidence type="ECO:0000256" key="2">
    <source>
        <dbReference type="ARBA" id="ARBA00001947"/>
    </source>
</evidence>
<dbReference type="InterPro" id="IPR036388">
    <property type="entry name" value="WH-like_DNA-bd_sf"/>
</dbReference>
<evidence type="ECO:0000256" key="12">
    <source>
        <dbReference type="ARBA" id="ARBA00023172"/>
    </source>
</evidence>
<evidence type="ECO:0000256" key="11">
    <source>
        <dbReference type="ARBA" id="ARBA00023125"/>
    </source>
</evidence>
<evidence type="ECO:0000313" key="21">
    <source>
        <dbReference type="Proteomes" id="UP000004095"/>
    </source>
</evidence>
<dbReference type="InterPro" id="IPR014001">
    <property type="entry name" value="Helicase_ATP-bd"/>
</dbReference>
<evidence type="ECO:0000256" key="14">
    <source>
        <dbReference type="ARBA" id="ARBA00023235"/>
    </source>
</evidence>
<evidence type="ECO:0000259" key="17">
    <source>
        <dbReference type="PROSITE" id="PS50967"/>
    </source>
</evidence>
<keyword evidence="12" id="KW-0233">DNA recombination</keyword>
<dbReference type="EC" id="5.6.2.4" evidence="16"/>
<dbReference type="PANTHER" id="PTHR13710">
    <property type="entry name" value="DNA HELICASE RECQ FAMILY MEMBER"/>
    <property type="match status" value="1"/>
</dbReference>
<evidence type="ECO:0000256" key="8">
    <source>
        <dbReference type="ARBA" id="ARBA00022806"/>
    </source>
</evidence>
<dbReference type="GO" id="GO:0006260">
    <property type="term" value="P:DNA replication"/>
    <property type="evidence" value="ECO:0007669"/>
    <property type="project" value="InterPro"/>
</dbReference>
<dbReference type="PROSITE" id="PS51194">
    <property type="entry name" value="HELICASE_CTER"/>
    <property type="match status" value="1"/>
</dbReference>
<dbReference type="Proteomes" id="UP000004095">
    <property type="component" value="Unassembled WGS sequence"/>
</dbReference>
<dbReference type="InterPro" id="IPR029491">
    <property type="entry name" value="Helicase_HTH"/>
</dbReference>
<keyword evidence="8 20" id="KW-0347">Helicase</keyword>
<evidence type="ECO:0000256" key="1">
    <source>
        <dbReference type="ARBA" id="ARBA00001946"/>
    </source>
</evidence>
<dbReference type="GO" id="GO:0043590">
    <property type="term" value="C:bacterial nucleoid"/>
    <property type="evidence" value="ECO:0007669"/>
    <property type="project" value="TreeGrafter"/>
</dbReference>
<keyword evidence="7 20" id="KW-0378">Hydrolase</keyword>
<keyword evidence="6" id="KW-0227">DNA damage</keyword>
<comment type="similarity">
    <text evidence="3">Belongs to the helicase family. RecQ subfamily.</text>
</comment>
<evidence type="ECO:0000256" key="10">
    <source>
        <dbReference type="ARBA" id="ARBA00022840"/>
    </source>
</evidence>
<protein>
    <recommendedName>
        <fullName evidence="16">DNA helicase RecQ</fullName>
        <ecNumber evidence="16">5.6.2.4</ecNumber>
    </recommendedName>
</protein>
<dbReference type="InterPro" id="IPR002121">
    <property type="entry name" value="HRDC_dom"/>
</dbReference>
<name>A1ZLX6_MICM2</name>
<dbReference type="GO" id="GO:0003677">
    <property type="term" value="F:DNA binding"/>
    <property type="evidence" value="ECO:0007669"/>
    <property type="project" value="UniProtKB-KW"/>
</dbReference>
<dbReference type="SUPFAM" id="SSF47819">
    <property type="entry name" value="HRDC-like"/>
    <property type="match status" value="1"/>
</dbReference>
<dbReference type="Gene3D" id="1.10.10.10">
    <property type="entry name" value="Winged helix-like DNA-binding domain superfamily/Winged helix DNA-binding domain"/>
    <property type="match status" value="1"/>
</dbReference>
<dbReference type="InterPro" id="IPR011545">
    <property type="entry name" value="DEAD/DEAH_box_helicase_dom"/>
</dbReference>
<keyword evidence="11" id="KW-0238">DNA-binding</keyword>
<keyword evidence="13" id="KW-0234">DNA repair</keyword>
<keyword evidence="9" id="KW-0862">Zinc</keyword>
<dbReference type="AlphaFoldDB" id="A1ZLX6"/>
<dbReference type="NCBIfam" id="TIGR00614">
    <property type="entry name" value="recQ_fam"/>
    <property type="match status" value="1"/>
</dbReference>
<evidence type="ECO:0000256" key="4">
    <source>
        <dbReference type="ARBA" id="ARBA00022723"/>
    </source>
</evidence>
<evidence type="ECO:0000256" key="6">
    <source>
        <dbReference type="ARBA" id="ARBA00022763"/>
    </source>
</evidence>
<dbReference type="RefSeq" id="WP_002697725.1">
    <property type="nucleotide sequence ID" value="NZ_AAWS01000015.1"/>
</dbReference>
<dbReference type="InterPro" id="IPR032284">
    <property type="entry name" value="RecQ_Zn-bd"/>
</dbReference>
<dbReference type="Pfam" id="PF00271">
    <property type="entry name" value="Helicase_C"/>
    <property type="match status" value="1"/>
</dbReference>
<feature type="domain" description="Helicase ATP-binding" evidence="18">
    <location>
        <begin position="27"/>
        <end position="195"/>
    </location>
</feature>
<keyword evidence="14" id="KW-0413">Isomerase</keyword>
<dbReference type="InterPro" id="IPR001650">
    <property type="entry name" value="Helicase_C-like"/>
</dbReference>